<organism evidence="1 2">
    <name type="scientific">Pseudomonas putida</name>
    <name type="common">Arthrobacter siderocapsulatus</name>
    <dbReference type="NCBI Taxonomy" id="303"/>
    <lineage>
        <taxon>Bacteria</taxon>
        <taxon>Pseudomonadati</taxon>
        <taxon>Pseudomonadota</taxon>
        <taxon>Gammaproteobacteria</taxon>
        <taxon>Pseudomonadales</taxon>
        <taxon>Pseudomonadaceae</taxon>
        <taxon>Pseudomonas</taxon>
    </lineage>
</organism>
<dbReference type="EMBL" id="NBWC01000012">
    <property type="protein sequence ID" value="ORL65025.1"/>
    <property type="molecule type" value="Genomic_DNA"/>
</dbReference>
<accession>A0A1X0ZZI7</accession>
<evidence type="ECO:0000313" key="1">
    <source>
        <dbReference type="EMBL" id="ORL65025.1"/>
    </source>
</evidence>
<dbReference type="AlphaFoldDB" id="A0A1X0ZZI7"/>
<gene>
    <name evidence="1" type="ORF">B7H17_09890</name>
</gene>
<reference evidence="1 2" key="1">
    <citation type="submission" date="2017-04" db="EMBL/GenBank/DDBJ databases">
        <title>Presence of VIM-2 positive Pseudomonas species in chickens and their surrounding environment.</title>
        <authorList>
            <person name="Zhang R."/>
        </authorList>
    </citation>
    <scope>NUCLEOTIDE SEQUENCE [LARGE SCALE GENOMIC DNA]</scope>
    <source>
        <strain evidence="1 2">DZ-C18</strain>
    </source>
</reference>
<dbReference type="Proteomes" id="UP000193675">
    <property type="component" value="Unassembled WGS sequence"/>
</dbReference>
<protein>
    <submittedName>
        <fullName evidence="1">Uncharacterized protein</fullName>
    </submittedName>
</protein>
<name>A0A1X0ZZI7_PSEPU</name>
<proteinExistence type="predicted"/>
<sequence length="83" mass="8989">MRLAGADAAQLSVPSALRLERLGLMGIVGARLIRLQIQVHGKKAYQMNAGDQQLPALGDLAQRTVDLWERACPAIKGEALARR</sequence>
<comment type="caution">
    <text evidence="1">The sequence shown here is derived from an EMBL/GenBank/DDBJ whole genome shotgun (WGS) entry which is preliminary data.</text>
</comment>
<evidence type="ECO:0000313" key="2">
    <source>
        <dbReference type="Proteomes" id="UP000193675"/>
    </source>
</evidence>